<dbReference type="AlphaFoldDB" id="G8JQ46"/>
<keyword evidence="4" id="KW-1185">Reference proteome</keyword>
<evidence type="ECO:0000256" key="2">
    <source>
        <dbReference type="SAM" id="MobiDB-lite"/>
    </source>
</evidence>
<dbReference type="SMART" id="SM00268">
    <property type="entry name" value="ACTIN"/>
    <property type="match status" value="1"/>
</dbReference>
<dbReference type="SUPFAM" id="SSF53067">
    <property type="entry name" value="Actin-like ATPase domain"/>
    <property type="match status" value="2"/>
</dbReference>
<dbReference type="FunCoup" id="G8JQ46">
    <property type="interactions" value="493"/>
</dbReference>
<dbReference type="OMA" id="RYIFEKT"/>
<dbReference type="GeneID" id="11471840"/>
<gene>
    <name evidence="3" type="ordered locus">Ecym_2306</name>
</gene>
<dbReference type="Gene3D" id="3.30.420.40">
    <property type="match status" value="2"/>
</dbReference>
<dbReference type="FunFam" id="3.90.640.60:FF:000002">
    <property type="entry name" value="Actin-like protein ARP9"/>
    <property type="match status" value="1"/>
</dbReference>
<comment type="similarity">
    <text evidence="1">Belongs to the actin family.</text>
</comment>
<dbReference type="InterPro" id="IPR004000">
    <property type="entry name" value="Actin"/>
</dbReference>
<dbReference type="GO" id="GO:0016514">
    <property type="term" value="C:SWI/SNF complex"/>
    <property type="evidence" value="ECO:0007669"/>
    <property type="project" value="EnsemblFungi"/>
</dbReference>
<dbReference type="OrthoDB" id="74201at2759"/>
<dbReference type="GO" id="GO:0005198">
    <property type="term" value="F:structural molecule activity"/>
    <property type="evidence" value="ECO:0007669"/>
    <property type="project" value="EnsemblFungi"/>
</dbReference>
<dbReference type="InParanoid" id="G8JQ46"/>
<accession>G8JQ46</accession>
<dbReference type="Proteomes" id="UP000006790">
    <property type="component" value="Chromosome 2"/>
</dbReference>
<evidence type="ECO:0000313" key="4">
    <source>
        <dbReference type="Proteomes" id="UP000006790"/>
    </source>
</evidence>
<dbReference type="EMBL" id="CP002498">
    <property type="protein sequence ID" value="AET38048.1"/>
    <property type="molecule type" value="Genomic_DNA"/>
</dbReference>
<dbReference type="eggNOG" id="KOG0676">
    <property type="taxonomic scope" value="Eukaryota"/>
</dbReference>
<dbReference type="RefSeq" id="XP_003644865.1">
    <property type="nucleotide sequence ID" value="XM_003644817.1"/>
</dbReference>
<dbReference type="Gene3D" id="3.90.640.60">
    <property type="match status" value="1"/>
</dbReference>
<dbReference type="GO" id="GO:0016586">
    <property type="term" value="C:RSC-type complex"/>
    <property type="evidence" value="ECO:0007669"/>
    <property type="project" value="EnsemblFungi"/>
</dbReference>
<evidence type="ECO:0000256" key="1">
    <source>
        <dbReference type="RuleBase" id="RU000487"/>
    </source>
</evidence>
<dbReference type="KEGG" id="erc:Ecym_2306"/>
<protein>
    <recommendedName>
        <fullName evidence="5">Actin-like protein ARP9</fullName>
    </recommendedName>
</protein>
<name>G8JQ46_ERECY</name>
<sequence length="407" mass="45738">MIYPINNGSITNLDAFLYFLKAIYKSVLQQRIKENPEGWEAQVSNIPMFLITHYSWSQSEQEILTQFVFESMKLNNFMIMPNSLATSYAFGSLQNCVVIDIGGAHTDIIPIVDYTPLEYLAYSAPVGGDAINAKLASFLPGWSAASIEDLKRSSVFEVLSKDAKDKSKFNFNEDEEASEEDEGALDVAAIITSGRDTREILEERERNKNKEQVSNSQLETNSFVDRDGNDVTVGKQRFQGCDDLIKEISRACGMVLSQIDEGSRCKAVWENVLISGGTSEIAGFREALLTQLCEDHLIYEPDHERQQREQDLMANMPKQRKNKFIGGAVAQSGFLNSLEYAQSPNIIKAPKFPEYFTEWKKHGYGEVAFLGAQIVSKQVFGHSNDTFYVTRGKYDDKGPSVIWDVCL</sequence>
<dbReference type="Pfam" id="PF00022">
    <property type="entry name" value="Actin"/>
    <property type="match status" value="1"/>
</dbReference>
<dbReference type="STRING" id="931890.G8JQ46"/>
<evidence type="ECO:0008006" key="5">
    <source>
        <dbReference type="Google" id="ProtNLM"/>
    </source>
</evidence>
<dbReference type="GO" id="GO:0006337">
    <property type="term" value="P:nucleosome disassembly"/>
    <property type="evidence" value="ECO:0007669"/>
    <property type="project" value="EnsemblFungi"/>
</dbReference>
<dbReference type="GO" id="GO:0045944">
    <property type="term" value="P:positive regulation of transcription by RNA polymerase II"/>
    <property type="evidence" value="ECO:0007669"/>
    <property type="project" value="EnsemblFungi"/>
</dbReference>
<reference evidence="4" key="1">
    <citation type="journal article" date="2012" name="G3 (Bethesda)">
        <title>Pichia sorbitophila, an interspecies yeast hybrid reveals early steps of genome resolution following polyploidization.</title>
        <authorList>
            <person name="Leh Louis V."/>
            <person name="Despons L."/>
            <person name="Friedrich A."/>
            <person name="Martin T."/>
            <person name="Durrens P."/>
            <person name="Casaregola S."/>
            <person name="Neuveglise C."/>
            <person name="Fairhead C."/>
            <person name="Marck C."/>
            <person name="Cruz J.A."/>
            <person name="Straub M.L."/>
            <person name="Kugler V."/>
            <person name="Sacerdot C."/>
            <person name="Uzunov Z."/>
            <person name="Thierry A."/>
            <person name="Weiss S."/>
            <person name="Bleykasten C."/>
            <person name="De Montigny J."/>
            <person name="Jacques N."/>
            <person name="Jung P."/>
            <person name="Lemaire M."/>
            <person name="Mallet S."/>
            <person name="Morel G."/>
            <person name="Richard G.F."/>
            <person name="Sarkar A."/>
            <person name="Savel G."/>
            <person name="Schacherer J."/>
            <person name="Seret M.L."/>
            <person name="Talla E."/>
            <person name="Samson G."/>
            <person name="Jubin C."/>
            <person name="Poulain J."/>
            <person name="Vacherie B."/>
            <person name="Barbe V."/>
            <person name="Pelletier E."/>
            <person name="Sherman D.J."/>
            <person name="Westhof E."/>
            <person name="Weissenbach J."/>
            <person name="Baret P.V."/>
            <person name="Wincker P."/>
            <person name="Gaillardin C."/>
            <person name="Dujon B."/>
            <person name="Souciet J.L."/>
        </authorList>
    </citation>
    <scope>NUCLEOTIDE SEQUENCE [LARGE SCALE GENOMIC DNA]</scope>
    <source>
        <strain evidence="4">CBS 270.75 / DBVPG 7215 / KCTC 17166 / NRRL Y-17582</strain>
    </source>
</reference>
<proteinExistence type="inferred from homology"/>
<dbReference type="InterPro" id="IPR043129">
    <property type="entry name" value="ATPase_NBD"/>
</dbReference>
<dbReference type="GO" id="GO:0006368">
    <property type="term" value="P:transcription elongation by RNA polymerase II"/>
    <property type="evidence" value="ECO:0007669"/>
    <property type="project" value="EnsemblFungi"/>
</dbReference>
<evidence type="ECO:0000313" key="3">
    <source>
        <dbReference type="EMBL" id="AET38048.1"/>
    </source>
</evidence>
<dbReference type="HOGENOM" id="CLU_052064_0_0_1"/>
<dbReference type="PANTHER" id="PTHR11937">
    <property type="entry name" value="ACTIN"/>
    <property type="match status" value="1"/>
</dbReference>
<organism evidence="3 4">
    <name type="scientific">Eremothecium cymbalariae (strain CBS 270.75 / DBVPG 7215 / KCTC 17166 / NRRL Y-17582)</name>
    <name type="common">Yeast</name>
    <dbReference type="NCBI Taxonomy" id="931890"/>
    <lineage>
        <taxon>Eukaryota</taxon>
        <taxon>Fungi</taxon>
        <taxon>Dikarya</taxon>
        <taxon>Ascomycota</taxon>
        <taxon>Saccharomycotina</taxon>
        <taxon>Saccharomycetes</taxon>
        <taxon>Saccharomycetales</taxon>
        <taxon>Saccharomycetaceae</taxon>
        <taxon>Eremothecium</taxon>
    </lineage>
</organism>
<feature type="compositionally biased region" description="Polar residues" evidence="2">
    <location>
        <begin position="212"/>
        <end position="223"/>
    </location>
</feature>
<feature type="region of interest" description="Disordered" evidence="2">
    <location>
        <begin position="205"/>
        <end position="226"/>
    </location>
</feature>